<protein>
    <submittedName>
        <fullName evidence="2">Uncharacterized protein</fullName>
    </submittedName>
</protein>
<name>A0A381PA86_9ZZZZ</name>
<gene>
    <name evidence="2" type="ORF">METZ01_LOCUS16740</name>
</gene>
<organism evidence="2">
    <name type="scientific">marine metagenome</name>
    <dbReference type="NCBI Taxonomy" id="408172"/>
    <lineage>
        <taxon>unclassified sequences</taxon>
        <taxon>metagenomes</taxon>
        <taxon>ecological metagenomes</taxon>
    </lineage>
</organism>
<sequence>MKRDNRNMPMRTNCRHYETRSYANGETVRKCNLDLAPEAPWRCPESCPEYLPRRIDVAWDHGTLGVQDFAEEPDSLGEDDSIAALLDAAEDIVNAAGPDILTEIEAERRGKKRRRPRMGKKTRAKKRKKGRKR</sequence>
<dbReference type="AlphaFoldDB" id="A0A381PA86"/>
<dbReference type="EMBL" id="UINC01000927">
    <property type="protein sequence ID" value="SUZ63886.1"/>
    <property type="molecule type" value="Genomic_DNA"/>
</dbReference>
<proteinExistence type="predicted"/>
<reference evidence="2" key="1">
    <citation type="submission" date="2018-05" db="EMBL/GenBank/DDBJ databases">
        <authorList>
            <person name="Lanie J.A."/>
            <person name="Ng W.-L."/>
            <person name="Kazmierczak K.M."/>
            <person name="Andrzejewski T.M."/>
            <person name="Davidsen T.M."/>
            <person name="Wayne K.J."/>
            <person name="Tettelin H."/>
            <person name="Glass J.I."/>
            <person name="Rusch D."/>
            <person name="Podicherti R."/>
            <person name="Tsui H.-C.T."/>
            <person name="Winkler M.E."/>
        </authorList>
    </citation>
    <scope>NUCLEOTIDE SEQUENCE</scope>
</reference>
<accession>A0A381PA86</accession>
<feature type="region of interest" description="Disordered" evidence="1">
    <location>
        <begin position="104"/>
        <end position="133"/>
    </location>
</feature>
<evidence type="ECO:0000256" key="1">
    <source>
        <dbReference type="SAM" id="MobiDB-lite"/>
    </source>
</evidence>
<evidence type="ECO:0000313" key="2">
    <source>
        <dbReference type="EMBL" id="SUZ63886.1"/>
    </source>
</evidence>
<feature type="compositionally biased region" description="Basic residues" evidence="1">
    <location>
        <begin position="109"/>
        <end position="133"/>
    </location>
</feature>